<dbReference type="Proteomes" id="UP000075238">
    <property type="component" value="Chromosome 1"/>
</dbReference>
<sequence>MATTSEQQAAPRARYRKIEVRMWGDEKFRALSPLQPSAQALWVFLLTGPHTGPIPGLFRAGRAALAEELDWPVEAFDEAFREVFREGMAKADWKAKVVWIPNALKCNKPESPNVVKSWASEWSQIPECALKREAFESLKANTCALSEAFGKAFAEAFGMASGKASGKACGNQEQEQEQEQEQDNSGDPAGSPAGSKTASLQKPACPHSEIVELYHEILPMCPSIRDWTKARQTNLRARWNEEAKRQNLDYWQRFFTYIAESDFLTGRSKTQEGRKPFVASLDWIVKPENFTKIREGRYHHEDASA</sequence>
<dbReference type="OrthoDB" id="5526813at2"/>
<reference evidence="2 3" key="1">
    <citation type="submission" date="2016-03" db="EMBL/GenBank/DDBJ databases">
        <title>Complete genome sequence of a novel chlorpyrifos degrading bacterium, Cupriavidus nantongensis sp. X1.</title>
        <authorList>
            <person name="Fang L."/>
        </authorList>
    </citation>
    <scope>NUCLEOTIDE SEQUENCE [LARGE SCALE GENOMIC DNA]</scope>
    <source>
        <strain evidence="2 3">X1</strain>
    </source>
</reference>
<organism evidence="2 3">
    <name type="scientific">Cupriavidus nantongensis</name>
    <dbReference type="NCBI Taxonomy" id="1796606"/>
    <lineage>
        <taxon>Bacteria</taxon>
        <taxon>Pseudomonadati</taxon>
        <taxon>Pseudomonadota</taxon>
        <taxon>Betaproteobacteria</taxon>
        <taxon>Burkholderiales</taxon>
        <taxon>Burkholderiaceae</taxon>
        <taxon>Cupriavidus</taxon>
    </lineage>
</organism>
<evidence type="ECO:0000313" key="3">
    <source>
        <dbReference type="Proteomes" id="UP000075238"/>
    </source>
</evidence>
<dbReference type="STRING" id="1796606.A2G96_05720"/>
<dbReference type="AlphaFoldDB" id="A0A142JQ65"/>
<name>A0A142JQ65_9BURK</name>
<accession>A0A142JQ65</accession>
<dbReference type="EMBL" id="CP014844">
    <property type="protein sequence ID" value="AMR80227.1"/>
    <property type="molecule type" value="Genomic_DNA"/>
</dbReference>
<evidence type="ECO:0000256" key="1">
    <source>
        <dbReference type="SAM" id="MobiDB-lite"/>
    </source>
</evidence>
<dbReference type="KEGG" id="cnan:A2G96_05720"/>
<keyword evidence="3" id="KW-1185">Reference proteome</keyword>
<proteinExistence type="predicted"/>
<protein>
    <submittedName>
        <fullName evidence="2">Uncharacterized protein</fullName>
    </submittedName>
</protein>
<gene>
    <name evidence="2" type="ORF">A2G96_05720</name>
</gene>
<feature type="compositionally biased region" description="Acidic residues" evidence="1">
    <location>
        <begin position="174"/>
        <end position="184"/>
    </location>
</feature>
<feature type="region of interest" description="Disordered" evidence="1">
    <location>
        <begin position="164"/>
        <end position="202"/>
    </location>
</feature>
<evidence type="ECO:0000313" key="2">
    <source>
        <dbReference type="EMBL" id="AMR80227.1"/>
    </source>
</evidence>